<evidence type="ECO:0000256" key="1">
    <source>
        <dbReference type="ARBA" id="ARBA00001947"/>
    </source>
</evidence>
<keyword evidence="8 9" id="KW-0119">Carbohydrate metabolism</keyword>
<dbReference type="Gene3D" id="3.40.50.720">
    <property type="entry name" value="NAD(P)-binding Rossmann-like Domain"/>
    <property type="match status" value="1"/>
</dbReference>
<evidence type="ECO:0000259" key="11">
    <source>
        <dbReference type="Pfam" id="PF08240"/>
    </source>
</evidence>
<comment type="function">
    <text evidence="9">Catalyzes the NAD(P)(+)-dependent oxidation of D-glucose to D-gluconate via gluconolactone. Can utilize both NAD(+) and NADP(+) as electron acceptor. Is involved in the degradation of glucose through a non-phosphorylative variant of the Entner-Doudoroff pathway.</text>
</comment>
<dbReference type="AlphaFoldDB" id="A0A031LUC1"/>
<dbReference type="GO" id="GO:0051262">
    <property type="term" value="P:protein tetramerization"/>
    <property type="evidence" value="ECO:0007669"/>
    <property type="project" value="UniProtKB-ARBA"/>
</dbReference>
<comment type="catalytic activity">
    <reaction evidence="9">
        <text>D-glucose + NADP(+) = D-glucono-1,5-lactone + NADPH + H(+)</text>
        <dbReference type="Rhea" id="RHEA:14405"/>
        <dbReference type="ChEBI" id="CHEBI:4167"/>
        <dbReference type="ChEBI" id="CHEBI:15378"/>
        <dbReference type="ChEBI" id="CHEBI:16217"/>
        <dbReference type="ChEBI" id="CHEBI:57783"/>
        <dbReference type="ChEBI" id="CHEBI:58349"/>
        <dbReference type="EC" id="1.1.1.47"/>
    </reaction>
</comment>
<evidence type="ECO:0000256" key="8">
    <source>
        <dbReference type="ARBA" id="ARBA00023277"/>
    </source>
</evidence>
<dbReference type="Proteomes" id="UP000024332">
    <property type="component" value="Unassembled WGS sequence"/>
</dbReference>
<keyword evidence="7 9" id="KW-0520">NAD</keyword>
<dbReference type="GO" id="GO:0070401">
    <property type="term" value="F:NADP+ binding"/>
    <property type="evidence" value="ECO:0007669"/>
    <property type="project" value="UniProtKB-UniRule"/>
</dbReference>
<dbReference type="InterPro" id="IPR036291">
    <property type="entry name" value="NAD(P)-bd_dom_sf"/>
</dbReference>
<comment type="caution">
    <text evidence="9">Lacks conserved residue(s) required for the propagation of feature annotation.</text>
</comment>
<feature type="binding site" evidence="9">
    <location>
        <position position="41"/>
    </location>
    <ligand>
        <name>substrate</name>
    </ligand>
</feature>
<feature type="binding site" evidence="9">
    <location>
        <position position="304"/>
    </location>
    <ligand>
        <name>substrate</name>
    </ligand>
</feature>
<evidence type="ECO:0000313" key="13">
    <source>
        <dbReference type="EMBL" id="EZQ11064.1"/>
    </source>
</evidence>
<evidence type="ECO:0000313" key="14">
    <source>
        <dbReference type="Proteomes" id="UP000024332"/>
    </source>
</evidence>
<feature type="binding site" evidence="9">
    <location>
        <position position="117"/>
    </location>
    <ligand>
        <name>substrate</name>
    </ligand>
</feature>
<feature type="domain" description="Alcohol dehydrogenase-like N-terminal" evidence="11">
    <location>
        <begin position="25"/>
        <end position="143"/>
    </location>
</feature>
<keyword evidence="5 9" id="KW-0521">NADP</keyword>
<keyword evidence="14" id="KW-1185">Reference proteome</keyword>
<keyword evidence="10" id="KW-1133">Transmembrane helix</keyword>
<sequence>MKAIVVKPGTKGFELKDYDLREKLGDHQVMIKTLYNGICGTDRGIVSSKLSFSRPQDGFSELILGHEAIGMVKEVGDNVVSFRKGDYVVPIVRRGCGECLNCKVGRSDFCETGKFVEAGIRGKNGFMREEFVDDEAYLVKVPEAIKDIGVLTEPLSNVVKAIDELFQVQRRMIWNCEDGAYSCRNAFVIGTGPIGIFFSLMLKTFGFNVYLLNRRDPSPKEEYISRKINATFINTSKGLSDLPKVDVIADTSGFPSAFIPLLNKMNKNSALILFGTQSGDKTQIDADLITFFVENNIALFGSVNANKLDFKEAINYLTMWKEKYGDALSSMITTRVKPEEASKILLEKPSGEIKSVIEW</sequence>
<feature type="binding site" evidence="9">
    <location>
        <position position="153"/>
    </location>
    <ligand>
        <name>substrate</name>
    </ligand>
</feature>
<feature type="binding site" evidence="9">
    <location>
        <begin position="213"/>
        <end position="215"/>
    </location>
    <ligand>
        <name>NADP(+)</name>
        <dbReference type="ChEBI" id="CHEBI:58349"/>
    </ligand>
</feature>
<evidence type="ECO:0000256" key="9">
    <source>
        <dbReference type="HAMAP-Rule" id="MF_02127"/>
    </source>
</evidence>
<dbReference type="InterPro" id="IPR031640">
    <property type="entry name" value="Glu_dehyd_C"/>
</dbReference>
<name>A0A031LUC1_9CREN</name>
<dbReference type="Gene3D" id="3.90.180.10">
    <property type="entry name" value="Medium-chain alcohol dehydrogenases, catalytic domain"/>
    <property type="match status" value="1"/>
</dbReference>
<dbReference type="GO" id="GO:0008270">
    <property type="term" value="F:zinc ion binding"/>
    <property type="evidence" value="ECO:0007669"/>
    <property type="project" value="UniProtKB-UniRule"/>
</dbReference>
<dbReference type="GO" id="GO:0019595">
    <property type="term" value="P:non-phosphorylated glucose catabolic process"/>
    <property type="evidence" value="ECO:0007669"/>
    <property type="project" value="UniProtKB-UniRule"/>
</dbReference>
<dbReference type="PANTHER" id="PTHR43401">
    <property type="entry name" value="L-THREONINE 3-DEHYDROGENASE"/>
    <property type="match status" value="1"/>
</dbReference>
<feature type="binding site" evidence="9">
    <location>
        <begin position="302"/>
        <end position="304"/>
    </location>
    <ligand>
        <name>NADP(+)</name>
        <dbReference type="ChEBI" id="CHEBI:58349"/>
    </ligand>
</feature>
<accession>A0A031LUC1</accession>
<dbReference type="GO" id="GO:0070403">
    <property type="term" value="F:NAD+ binding"/>
    <property type="evidence" value="ECO:0007669"/>
    <property type="project" value="UniProtKB-UniRule"/>
</dbReference>
<dbReference type="SUPFAM" id="SSF51735">
    <property type="entry name" value="NAD(P)-binding Rossmann-fold domains"/>
    <property type="match status" value="1"/>
</dbReference>
<feature type="binding site" evidence="9">
    <location>
        <position position="348"/>
    </location>
    <ligand>
        <name>NADP(+)</name>
        <dbReference type="ChEBI" id="CHEBI:58349"/>
    </ligand>
</feature>
<keyword evidence="10" id="KW-0812">Transmembrane</keyword>
<dbReference type="GO" id="GO:0005536">
    <property type="term" value="F:D-glucose binding"/>
    <property type="evidence" value="ECO:0007669"/>
    <property type="project" value="UniProtKB-UniRule"/>
</dbReference>
<dbReference type="InterPro" id="IPR002328">
    <property type="entry name" value="ADH_Zn_CS"/>
</dbReference>
<evidence type="ECO:0000256" key="4">
    <source>
        <dbReference type="ARBA" id="ARBA00022833"/>
    </source>
</evidence>
<protein>
    <recommendedName>
        <fullName evidence="9">Glucose 1-dehydrogenase</fullName>
        <shortName evidence="9">GDH</shortName>
        <shortName evidence="9">GlcDH</shortName>
        <ecNumber evidence="9">1.1.1.47</ecNumber>
    </recommendedName>
</protein>
<feature type="binding site" evidence="9">
    <location>
        <begin position="274"/>
        <end position="276"/>
    </location>
    <ligand>
        <name>NADP(+)</name>
        <dbReference type="ChEBI" id="CHEBI:58349"/>
    </ligand>
</feature>
<dbReference type="EC" id="1.1.1.47" evidence="9"/>
<feature type="transmembrane region" description="Helical" evidence="10">
    <location>
        <begin position="186"/>
        <end position="211"/>
    </location>
</feature>
<feature type="binding site" evidence="9">
    <location>
        <begin position="191"/>
        <end position="194"/>
    </location>
    <ligand>
        <name>NADP(+)</name>
        <dbReference type="ChEBI" id="CHEBI:58349"/>
    </ligand>
</feature>
<evidence type="ECO:0000256" key="10">
    <source>
        <dbReference type="SAM" id="Phobius"/>
    </source>
</evidence>
<dbReference type="OrthoDB" id="41394at2157"/>
<keyword evidence="4 9" id="KW-0862">Zinc</keyword>
<comment type="cofactor">
    <cofactor evidence="1">
        <name>Zn(2+)</name>
        <dbReference type="ChEBI" id="CHEBI:29105"/>
    </cofactor>
</comment>
<dbReference type="PANTHER" id="PTHR43401:SF2">
    <property type="entry name" value="L-THREONINE 3-DEHYDROGENASE"/>
    <property type="match status" value="1"/>
</dbReference>
<dbReference type="PROSITE" id="PS00059">
    <property type="entry name" value="ADH_ZINC"/>
    <property type="match status" value="1"/>
</dbReference>
<dbReference type="GO" id="GO:0047934">
    <property type="term" value="F:glucose 1-dehydrogenase (NAD+) activity"/>
    <property type="evidence" value="ECO:0007669"/>
    <property type="project" value="RHEA"/>
</dbReference>
<dbReference type="HAMAP" id="MF_02127">
    <property type="entry name" value="Glucose_DH"/>
    <property type="match status" value="1"/>
</dbReference>
<dbReference type="Pfam" id="PF16912">
    <property type="entry name" value="Glu_dehyd_C"/>
    <property type="match status" value="1"/>
</dbReference>
<evidence type="ECO:0000256" key="5">
    <source>
        <dbReference type="ARBA" id="ARBA00022857"/>
    </source>
</evidence>
<evidence type="ECO:0000256" key="2">
    <source>
        <dbReference type="ARBA" id="ARBA00022723"/>
    </source>
</evidence>
<feature type="binding site" evidence="9">
    <location>
        <position position="157"/>
    </location>
    <ligand>
        <name>substrate</name>
    </ligand>
</feature>
<evidence type="ECO:0000256" key="3">
    <source>
        <dbReference type="ARBA" id="ARBA00022741"/>
    </source>
</evidence>
<keyword evidence="6 9" id="KW-0560">Oxidoreductase</keyword>
<evidence type="ECO:0000256" key="6">
    <source>
        <dbReference type="ARBA" id="ARBA00023002"/>
    </source>
</evidence>
<comment type="similarity">
    <text evidence="9">Belongs to the zinc-containing alcohol dehydrogenase family. Glucose 1-dehydrogenase subfamily.</text>
</comment>
<dbReference type="RefSeq" id="WP_048098795.1">
    <property type="nucleotide sequence ID" value="NZ_JFZT01000017.1"/>
</dbReference>
<keyword evidence="2 9" id="KW-0479">Metal-binding</keyword>
<dbReference type="EMBL" id="JFZT01000017">
    <property type="protein sequence ID" value="EZQ11064.1"/>
    <property type="molecule type" value="Genomic_DNA"/>
</dbReference>
<comment type="catalytic activity">
    <reaction evidence="9">
        <text>D-glucose + NAD(+) = D-glucono-1,5-lactone + NADH + H(+)</text>
        <dbReference type="Rhea" id="RHEA:14293"/>
        <dbReference type="ChEBI" id="CHEBI:4167"/>
        <dbReference type="ChEBI" id="CHEBI:15378"/>
        <dbReference type="ChEBI" id="CHEBI:16217"/>
        <dbReference type="ChEBI" id="CHEBI:57540"/>
        <dbReference type="ChEBI" id="CHEBI:57945"/>
        <dbReference type="EC" id="1.1.1.47"/>
    </reaction>
</comment>
<dbReference type="InterPro" id="IPR050129">
    <property type="entry name" value="Zn_alcohol_dh"/>
</dbReference>
<gene>
    <name evidence="9" type="primary">gdh</name>
    <name evidence="13" type="ORF">CM19_02375</name>
</gene>
<evidence type="ECO:0000259" key="12">
    <source>
        <dbReference type="Pfam" id="PF16912"/>
    </source>
</evidence>
<dbReference type="CDD" id="cd08230">
    <property type="entry name" value="glucose_DH"/>
    <property type="match status" value="1"/>
</dbReference>
<proteinExistence type="inferred from homology"/>
<dbReference type="STRING" id="1160895.CM19_02375"/>
<dbReference type="InterPro" id="IPR026583">
    <property type="entry name" value="Glc_1-DH_arc"/>
</dbReference>
<evidence type="ECO:0000256" key="7">
    <source>
        <dbReference type="ARBA" id="ARBA00023027"/>
    </source>
</evidence>
<keyword evidence="3 9" id="KW-0547">Nucleotide-binding</keyword>
<dbReference type="InterPro" id="IPR011032">
    <property type="entry name" value="GroES-like_sf"/>
</dbReference>
<dbReference type="InterPro" id="IPR013154">
    <property type="entry name" value="ADH-like_N"/>
</dbReference>
<comment type="caution">
    <text evidence="13">The sequence shown here is derived from an EMBL/GenBank/DDBJ whole genome shotgun (WGS) entry which is preliminary data.</text>
</comment>
<feature type="domain" description="Glucose dehydrogenase C-terminal" evidence="12">
    <location>
        <begin position="147"/>
        <end position="358"/>
    </location>
</feature>
<organism evidence="13 14">
    <name type="scientific">Candidatus Acidianus copahuensis</name>
    <dbReference type="NCBI Taxonomy" id="1160895"/>
    <lineage>
        <taxon>Archaea</taxon>
        <taxon>Thermoproteota</taxon>
        <taxon>Thermoprotei</taxon>
        <taxon>Sulfolobales</taxon>
        <taxon>Sulfolobaceae</taxon>
        <taxon>Acidianus</taxon>
    </lineage>
</organism>
<dbReference type="GO" id="GO:0047935">
    <property type="term" value="F:glucose 1-dehydrogenase (NADP+) activity"/>
    <property type="evidence" value="ECO:0007669"/>
    <property type="project" value="RHEA"/>
</dbReference>
<dbReference type="SUPFAM" id="SSF50129">
    <property type="entry name" value="GroES-like"/>
    <property type="match status" value="1"/>
</dbReference>
<reference evidence="13 14" key="1">
    <citation type="submission" date="2014-03" db="EMBL/GenBank/DDBJ databases">
        <title>Draft genome sequence of the novel thermoacidophilic archaea Acidianus copahuensis ALE1 strain, isolated from Copahue volcanic area in Neuquen Argentina.</title>
        <authorList>
            <person name="Urbieta M.S."/>
            <person name="Rascovan N."/>
            <person name="Castro C."/>
            <person name="Revale S."/>
            <person name="Giaveno M.A."/>
            <person name="Vazquez M.P."/>
            <person name="Donati E.R."/>
        </authorList>
    </citation>
    <scope>NUCLEOTIDE SEQUENCE [LARGE SCALE GENOMIC DNA]</scope>
    <source>
        <strain evidence="13 14">ALE1</strain>
    </source>
</reference>
<dbReference type="Pfam" id="PF08240">
    <property type="entry name" value="ADH_N"/>
    <property type="match status" value="1"/>
</dbReference>
<keyword evidence="10" id="KW-0472">Membrane</keyword>